<dbReference type="InterPro" id="IPR050536">
    <property type="entry name" value="DtxR_MntR_Metal-Reg"/>
</dbReference>
<dbReference type="SUPFAM" id="SSF46785">
    <property type="entry name" value="Winged helix' DNA-binding domain"/>
    <property type="match status" value="1"/>
</dbReference>
<dbReference type="Pfam" id="PF02742">
    <property type="entry name" value="Fe_dep_repr_C"/>
    <property type="match status" value="1"/>
</dbReference>
<dbReference type="AlphaFoldDB" id="A0A382B116"/>
<dbReference type="GO" id="GO:0003677">
    <property type="term" value="F:DNA binding"/>
    <property type="evidence" value="ECO:0007669"/>
    <property type="project" value="UniProtKB-KW"/>
</dbReference>
<dbReference type="Gene3D" id="1.10.60.10">
    <property type="entry name" value="Iron dependent repressor, metal binding and dimerisation domain"/>
    <property type="match status" value="1"/>
</dbReference>
<evidence type="ECO:0000256" key="4">
    <source>
        <dbReference type="ARBA" id="ARBA00023163"/>
    </source>
</evidence>
<dbReference type="InterPro" id="IPR022689">
    <property type="entry name" value="Iron_dep_repressor"/>
</dbReference>
<comment type="similarity">
    <text evidence="1">Belongs to the DtxR/MntR family.</text>
</comment>
<dbReference type="EMBL" id="UINC01027741">
    <property type="protein sequence ID" value="SVB07510.1"/>
    <property type="molecule type" value="Genomic_DNA"/>
</dbReference>
<dbReference type="PROSITE" id="PS50944">
    <property type="entry name" value="HTH_DTXR"/>
    <property type="match status" value="1"/>
</dbReference>
<proteinExistence type="inferred from homology"/>
<dbReference type="Pfam" id="PF01325">
    <property type="entry name" value="Fe_dep_repress"/>
    <property type="match status" value="1"/>
</dbReference>
<dbReference type="GO" id="GO:0046983">
    <property type="term" value="F:protein dimerization activity"/>
    <property type="evidence" value="ECO:0007669"/>
    <property type="project" value="InterPro"/>
</dbReference>
<dbReference type="PANTHER" id="PTHR33238:SF7">
    <property type="entry name" value="IRON-DEPENDENT TRANSCRIPTIONAL REGULATOR"/>
    <property type="match status" value="1"/>
</dbReference>
<dbReference type="GO" id="GO:0046914">
    <property type="term" value="F:transition metal ion binding"/>
    <property type="evidence" value="ECO:0007669"/>
    <property type="project" value="InterPro"/>
</dbReference>
<dbReference type="FunFam" id="1.10.60.10:FF:000005">
    <property type="entry name" value="Transcriptional regulator MntR protein"/>
    <property type="match status" value="1"/>
</dbReference>
<reference evidence="6" key="1">
    <citation type="submission" date="2018-05" db="EMBL/GenBank/DDBJ databases">
        <authorList>
            <person name="Lanie J.A."/>
            <person name="Ng W.-L."/>
            <person name="Kazmierczak K.M."/>
            <person name="Andrzejewski T.M."/>
            <person name="Davidsen T.M."/>
            <person name="Wayne K.J."/>
            <person name="Tettelin H."/>
            <person name="Glass J.I."/>
            <person name="Rusch D."/>
            <person name="Podicherti R."/>
            <person name="Tsui H.-C.T."/>
            <person name="Winkler M.E."/>
        </authorList>
    </citation>
    <scope>NUCLEOTIDE SEQUENCE</scope>
</reference>
<dbReference type="GO" id="GO:0003700">
    <property type="term" value="F:DNA-binding transcription factor activity"/>
    <property type="evidence" value="ECO:0007669"/>
    <property type="project" value="InterPro"/>
</dbReference>
<dbReference type="InterPro" id="IPR001367">
    <property type="entry name" value="Fe_dep_repressor"/>
</dbReference>
<dbReference type="InterPro" id="IPR036388">
    <property type="entry name" value="WH-like_DNA-bd_sf"/>
</dbReference>
<dbReference type="SMART" id="SM00529">
    <property type="entry name" value="HTH_DTXR"/>
    <property type="match status" value="1"/>
</dbReference>
<dbReference type="InterPro" id="IPR036390">
    <property type="entry name" value="WH_DNA-bd_sf"/>
</dbReference>
<gene>
    <name evidence="6" type="ORF">METZ01_LOCUS160364</name>
</gene>
<sequence>MKKYSKRLESIKAAHKTTKTESSTKREDYLEIISELIDLKGYATTLDISRYMNVSPPSVTKMLQKLDEKGYLEYEKYHGINLTKKGKQTASSIRFKHGILLEFFGILGVGKEIANQDIEGMEHHLNPKTIMKLRKFIIFLKSNPKIIHNFDSFLDKSTI</sequence>
<name>A0A382B116_9ZZZZ</name>
<accession>A0A382B116</accession>
<dbReference type="PANTHER" id="PTHR33238">
    <property type="entry name" value="IRON (METAL) DEPENDENT REPRESSOR, DTXR FAMILY"/>
    <property type="match status" value="1"/>
</dbReference>
<dbReference type="SUPFAM" id="SSF47979">
    <property type="entry name" value="Iron-dependent repressor protein, dimerization domain"/>
    <property type="match status" value="1"/>
</dbReference>
<evidence type="ECO:0000259" key="5">
    <source>
        <dbReference type="PROSITE" id="PS50944"/>
    </source>
</evidence>
<protein>
    <recommendedName>
        <fullName evidence="5">HTH dtxR-type domain-containing protein</fullName>
    </recommendedName>
</protein>
<feature type="domain" description="HTH dtxR-type" evidence="5">
    <location>
        <begin position="23"/>
        <end position="83"/>
    </location>
</feature>
<organism evidence="6">
    <name type="scientific">marine metagenome</name>
    <dbReference type="NCBI Taxonomy" id="408172"/>
    <lineage>
        <taxon>unclassified sequences</taxon>
        <taxon>metagenomes</taxon>
        <taxon>ecological metagenomes</taxon>
    </lineage>
</organism>
<evidence type="ECO:0000256" key="1">
    <source>
        <dbReference type="ARBA" id="ARBA00007871"/>
    </source>
</evidence>
<keyword evidence="4" id="KW-0804">Transcription</keyword>
<evidence type="ECO:0000256" key="3">
    <source>
        <dbReference type="ARBA" id="ARBA00023125"/>
    </source>
</evidence>
<evidence type="ECO:0000313" key="6">
    <source>
        <dbReference type="EMBL" id="SVB07510.1"/>
    </source>
</evidence>
<keyword evidence="2" id="KW-0805">Transcription regulation</keyword>
<dbReference type="FunFam" id="1.10.10.10:FF:000189">
    <property type="entry name" value="HTH-type transcriptional regulator MntR"/>
    <property type="match status" value="1"/>
</dbReference>
<dbReference type="InterPro" id="IPR036421">
    <property type="entry name" value="Fe_dep_repressor_sf"/>
</dbReference>
<evidence type="ECO:0000256" key="2">
    <source>
        <dbReference type="ARBA" id="ARBA00023015"/>
    </source>
</evidence>
<keyword evidence="3" id="KW-0238">DNA-binding</keyword>
<dbReference type="InterPro" id="IPR022687">
    <property type="entry name" value="HTH_DTXR"/>
</dbReference>
<dbReference type="Gene3D" id="1.10.10.10">
    <property type="entry name" value="Winged helix-like DNA-binding domain superfamily/Winged helix DNA-binding domain"/>
    <property type="match status" value="1"/>
</dbReference>